<reference evidence="4 5" key="1">
    <citation type="journal article" date="2019" name="PLoS Biol.">
        <title>Sex chromosomes control vertical transmission of feminizing Wolbachia symbionts in an isopod.</title>
        <authorList>
            <person name="Becking T."/>
            <person name="Chebbi M.A."/>
            <person name="Giraud I."/>
            <person name="Moumen B."/>
            <person name="Laverre T."/>
            <person name="Caubet Y."/>
            <person name="Peccoud J."/>
            <person name="Gilbert C."/>
            <person name="Cordaux R."/>
        </authorList>
    </citation>
    <scope>NUCLEOTIDE SEQUENCE [LARGE SCALE GENOMIC DNA]</scope>
    <source>
        <strain evidence="4">ANa2</strain>
        <tissue evidence="4">Whole body excluding digestive tract and cuticle</tissue>
    </source>
</reference>
<evidence type="ECO:0000256" key="1">
    <source>
        <dbReference type="ARBA" id="ARBA00022729"/>
    </source>
</evidence>
<name>A0A5N5TH56_9CRUS</name>
<keyword evidence="3" id="KW-0472">Membrane</keyword>
<comment type="caution">
    <text evidence="4">The sequence shown here is derived from an EMBL/GenBank/DDBJ whole genome shotgun (WGS) entry which is preliminary data.</text>
</comment>
<keyword evidence="3" id="KW-1133">Transmembrane helix</keyword>
<dbReference type="EMBL" id="SEYY01001195">
    <property type="protein sequence ID" value="KAB7505577.1"/>
    <property type="molecule type" value="Genomic_DNA"/>
</dbReference>
<feature type="transmembrane region" description="Helical" evidence="3">
    <location>
        <begin position="144"/>
        <end position="163"/>
    </location>
</feature>
<evidence type="ECO:0000313" key="5">
    <source>
        <dbReference type="Proteomes" id="UP000326759"/>
    </source>
</evidence>
<dbReference type="AlphaFoldDB" id="A0A5N5TH56"/>
<dbReference type="OrthoDB" id="6496929at2759"/>
<keyword evidence="1" id="KW-0732">Signal</keyword>
<dbReference type="Proteomes" id="UP000326759">
    <property type="component" value="Unassembled WGS sequence"/>
</dbReference>
<evidence type="ECO:0000256" key="3">
    <source>
        <dbReference type="SAM" id="Phobius"/>
    </source>
</evidence>
<proteinExistence type="predicted"/>
<protein>
    <submittedName>
        <fullName evidence="4">Uncharacterized protein</fullName>
    </submittedName>
</protein>
<organism evidence="4 5">
    <name type="scientific">Armadillidium nasatum</name>
    <dbReference type="NCBI Taxonomy" id="96803"/>
    <lineage>
        <taxon>Eukaryota</taxon>
        <taxon>Metazoa</taxon>
        <taxon>Ecdysozoa</taxon>
        <taxon>Arthropoda</taxon>
        <taxon>Crustacea</taxon>
        <taxon>Multicrustacea</taxon>
        <taxon>Malacostraca</taxon>
        <taxon>Eumalacostraca</taxon>
        <taxon>Peracarida</taxon>
        <taxon>Isopoda</taxon>
        <taxon>Oniscidea</taxon>
        <taxon>Crinocheta</taxon>
        <taxon>Armadillidiidae</taxon>
        <taxon>Armadillidium</taxon>
    </lineage>
</organism>
<accession>A0A5N5TH56</accession>
<dbReference type="InterPro" id="IPR031424">
    <property type="entry name" value="QVR-like"/>
</dbReference>
<keyword evidence="2" id="KW-0325">Glycoprotein</keyword>
<dbReference type="Pfam" id="PF17064">
    <property type="entry name" value="QVR"/>
    <property type="match status" value="1"/>
</dbReference>
<gene>
    <name evidence="4" type="ORF">Anas_03505</name>
</gene>
<keyword evidence="3" id="KW-0812">Transmembrane</keyword>
<dbReference type="GO" id="GO:0032222">
    <property type="term" value="P:regulation of synaptic transmission, cholinergic"/>
    <property type="evidence" value="ECO:0007669"/>
    <property type="project" value="InterPro"/>
</dbReference>
<evidence type="ECO:0000313" key="4">
    <source>
        <dbReference type="EMBL" id="KAB7505577.1"/>
    </source>
</evidence>
<keyword evidence="5" id="KW-1185">Reference proteome</keyword>
<sequence length="166" mass="18783">MCSIVCGSSIRLDTEILKKRFEYRGYGGTSLEFERQRYGATCAILTTIPIVWTSPQGPRAGFLKDCDDYQDGQTYTLCRKIDMYLDMDFGEQHPAENRIHRACGYMENETGKECYYKSGYNTRSWVCACKTDDCNSSFVTSPQVFAILFCMGAALISTFMNTFSGV</sequence>
<dbReference type="GO" id="GO:0030431">
    <property type="term" value="P:sleep"/>
    <property type="evidence" value="ECO:0007669"/>
    <property type="project" value="InterPro"/>
</dbReference>
<evidence type="ECO:0000256" key="2">
    <source>
        <dbReference type="ARBA" id="ARBA00023180"/>
    </source>
</evidence>